<dbReference type="InParanoid" id="A0A0D8JX98"/>
<reference evidence="2" key="2">
    <citation type="journal article" date="2010" name="Genome Res.">
        <title>Population genomic sequencing of Coccidioides fungi reveals recent hybridization and transposon control.</title>
        <authorList>
            <person name="Neafsey D.E."/>
            <person name="Barker B.M."/>
            <person name="Sharpton T.J."/>
            <person name="Stajich J.E."/>
            <person name="Park D.J."/>
            <person name="Whiston E."/>
            <person name="Hung C.-Y."/>
            <person name="McMahan C."/>
            <person name="White J."/>
            <person name="Sykes S."/>
            <person name="Heiman D."/>
            <person name="Young S."/>
            <person name="Zeng Q."/>
            <person name="Abouelleil A."/>
            <person name="Aftuck L."/>
            <person name="Bessette D."/>
            <person name="Brown A."/>
            <person name="FitzGerald M."/>
            <person name="Lui A."/>
            <person name="Macdonald J.P."/>
            <person name="Priest M."/>
            <person name="Orbach M.J."/>
            <person name="Galgiani J.N."/>
            <person name="Kirkland T.N."/>
            <person name="Cole G.T."/>
            <person name="Birren B.W."/>
            <person name="Henn M.R."/>
            <person name="Taylor J.W."/>
            <person name="Rounsley S.D."/>
        </authorList>
    </citation>
    <scope>GENOME REANNOTATION</scope>
    <source>
        <strain evidence="2">RS</strain>
    </source>
</reference>
<evidence type="ECO:0000313" key="2">
    <source>
        <dbReference type="Proteomes" id="UP000001261"/>
    </source>
</evidence>
<organism evidence="1 2">
    <name type="scientific">Coccidioides immitis (strain RS)</name>
    <name type="common">Valley fever fungus</name>
    <dbReference type="NCBI Taxonomy" id="246410"/>
    <lineage>
        <taxon>Eukaryota</taxon>
        <taxon>Fungi</taxon>
        <taxon>Dikarya</taxon>
        <taxon>Ascomycota</taxon>
        <taxon>Pezizomycotina</taxon>
        <taxon>Eurotiomycetes</taxon>
        <taxon>Eurotiomycetidae</taxon>
        <taxon>Onygenales</taxon>
        <taxon>Onygenaceae</taxon>
        <taxon>Coccidioides</taxon>
    </lineage>
</organism>
<keyword evidence="2" id="KW-1185">Reference proteome</keyword>
<dbReference type="KEGG" id="cim:CIMG_13743"/>
<dbReference type="EMBL" id="GG704916">
    <property type="protein sequence ID" value="KJF61561.1"/>
    <property type="molecule type" value="Genomic_DNA"/>
</dbReference>
<dbReference type="VEuPathDB" id="FungiDB:CIMG_13743"/>
<dbReference type="AlphaFoldDB" id="A0A0D8JX98"/>
<gene>
    <name evidence="1" type="ORF">CIMG_13743</name>
</gene>
<dbReference type="RefSeq" id="XP_004446402.1">
    <property type="nucleotide sequence ID" value="XM_004446345.1"/>
</dbReference>
<protein>
    <submittedName>
        <fullName evidence="1">Uncharacterized protein</fullName>
    </submittedName>
</protein>
<dbReference type="GeneID" id="24165370"/>
<proteinExistence type="predicted"/>
<dbReference type="Proteomes" id="UP000001261">
    <property type="component" value="Unassembled WGS sequence"/>
</dbReference>
<name>A0A0D8JX98_COCIM</name>
<accession>A0A0D8JX98</accession>
<sequence length="174" mass="19575">MGCAQVPSFRAADTTWAACEQGTPLAPHAYSGRCAPGLPPCSCFLHFARNRTASWSLSSPAVRRQSFNMQKDQKTTSIFIYSLIISKSENVWFFYISCRAQARCAHRDLLSLSTSTAFVLHFRTLLLQLRLSLRQRRKTRPSFSLAFPLTAGFTHLSTDSLLCLLHTSLFPLRI</sequence>
<reference evidence="2" key="1">
    <citation type="journal article" date="2009" name="Genome Res.">
        <title>Comparative genomic analyses of the human fungal pathogens Coccidioides and their relatives.</title>
        <authorList>
            <person name="Sharpton T.J."/>
            <person name="Stajich J.E."/>
            <person name="Rounsley S.D."/>
            <person name="Gardner M.J."/>
            <person name="Wortman J.R."/>
            <person name="Jordar V.S."/>
            <person name="Maiti R."/>
            <person name="Kodira C.D."/>
            <person name="Neafsey D.E."/>
            <person name="Zeng Q."/>
            <person name="Hung C.-Y."/>
            <person name="McMahan C."/>
            <person name="Muszewska A."/>
            <person name="Grynberg M."/>
            <person name="Mandel M.A."/>
            <person name="Kellner E.M."/>
            <person name="Barker B.M."/>
            <person name="Galgiani J.N."/>
            <person name="Orbach M.J."/>
            <person name="Kirkland T.N."/>
            <person name="Cole G.T."/>
            <person name="Henn M.R."/>
            <person name="Birren B.W."/>
            <person name="Taylor J.W."/>
        </authorList>
    </citation>
    <scope>NUCLEOTIDE SEQUENCE [LARGE SCALE GENOMIC DNA]</scope>
    <source>
        <strain evidence="2">RS</strain>
    </source>
</reference>
<evidence type="ECO:0000313" key="1">
    <source>
        <dbReference type="EMBL" id="KJF61561.1"/>
    </source>
</evidence>